<evidence type="ECO:0000313" key="5">
    <source>
        <dbReference type="EMBL" id="EFA77024.1"/>
    </source>
</evidence>
<dbReference type="FunCoup" id="D3BP14">
    <property type="interactions" value="8"/>
</dbReference>
<feature type="domain" description="SET" evidence="4">
    <location>
        <begin position="715"/>
        <end position="980"/>
    </location>
</feature>
<dbReference type="CDD" id="cd20071">
    <property type="entry name" value="SET_SMYD"/>
    <property type="match status" value="1"/>
</dbReference>
<dbReference type="Gene3D" id="1.25.40.10">
    <property type="entry name" value="Tetratricopeptide repeat domain"/>
    <property type="match status" value="1"/>
</dbReference>
<evidence type="ECO:0000256" key="2">
    <source>
        <dbReference type="ARBA" id="ARBA00022679"/>
    </source>
</evidence>
<sequence length="1187" mass="135968">MTINLSDCFSGGGGVRGESSSVIFKSGGCSGGNCGNNNNNNNNDNNILPIINDGYFYSSIDDSIEQNGPTVEMLEHLSDFVNIKSITVPTLYKNDDYYSLLSKKDNAALGVIGSYELFNDLSLLKLLIKNRLSIILFNVTKYELETLCKLVDDVGCFASVNGHVMNDSILFCWIPMTFTTTTTTTNKDDVVQQQQQRQAHKIISWSSSTTMNGNDNIDYRQPMYILAEKLKLQDTPIQSLVPPSNVPFIYFEVIDLDQFIVSYQTIEQTFSHTINSHYYIYDDINADQIYLLLIQNTYAYPDIIGIVNPVSAIGFFQSSFELQNLITYNGGSSVPPLQARLVNSAPSPVDQNQNYTTMYDVYGTVALSDGWSANSSRFQSTIQNWAITEASNTATLSPGWVFHQQQPYDAWASGYNEFAQWYADAYYQGEVRYPPQLSMSTLQMTTVSEWCFDKSLINQTNNQLQIEIQHVVQHAAILVANPGFIDSHHKLLTVRQSGLFKEDYKQQILFELPDIHKPEYPPIQKQQIDTKDKLFNRLESLKLSGNQYFAKDHNEFADSYYYLALQLADRYINPKKDDDSNNNNDSDEKVEFELTLNQSEMERLRKLASVVAANLSLSMSKQHRVEKSLEYARQSIGYDVSNAKGYYRAGYSLVRLGDNDGAERMFREGLQHSNDVNKLRPLFEKELQMIEDRHLLFDVNREHTLRRIDGDQQYDEFPVALTWDDSMGRKIIASRDIAKGELLLRVAPYGAALVDDTLLTHCTSCFRNISYYKHHLCQKCKQCILCEECNSDVDLVNEHNEECDILVFLKQNVPGADTRDFRFMVRVMLKSIAILNGKLSKEQSPKCWSKNGVPFIFDSYDDLTHLTTDTSNIDRKQMESFETATQSIINVFKLAKGPKSLEPLTNQQILDLYPKMLFNAHEYIDPLYHSEVARGIYPTAAYLNHSCEPNTVWHNDNNGMIAYRSIRDIKAGEEITTTYIDITKYKSTRQLNLLSQYAFLCQCARCQDRATGFKCLDCEEALEESDLRIIEPDPKELFDGQIFLCKNGHSHIATIYSILETSAIADPPFLNLMDQFYSCFDRNSLAYLPLWKASSYIYLKSENYKEVINSMLRLWKHYDYCFNNPREQISYAFVNDCQTLFKAYECLNDRNGMIKTKQIIKDILESLIGLSKHHCKPEFEDIYLIKD</sequence>
<name>D3BP14_HETP5</name>
<dbReference type="InterPro" id="IPR011990">
    <property type="entry name" value="TPR-like_helical_dom_sf"/>
</dbReference>
<dbReference type="GeneID" id="31365249"/>
<protein>
    <recommendedName>
        <fullName evidence="4">SET domain-containing protein</fullName>
    </recommendedName>
</protein>
<dbReference type="SUPFAM" id="SSF48452">
    <property type="entry name" value="TPR-like"/>
    <property type="match status" value="1"/>
</dbReference>
<dbReference type="SUPFAM" id="SSF82199">
    <property type="entry name" value="SET domain"/>
    <property type="match status" value="1"/>
</dbReference>
<dbReference type="EMBL" id="ADBJ01000044">
    <property type="protein sequence ID" value="EFA77024.1"/>
    <property type="molecule type" value="Genomic_DNA"/>
</dbReference>
<evidence type="ECO:0000259" key="4">
    <source>
        <dbReference type="PROSITE" id="PS50280"/>
    </source>
</evidence>
<dbReference type="GO" id="GO:0008168">
    <property type="term" value="F:methyltransferase activity"/>
    <property type="evidence" value="ECO:0007669"/>
    <property type="project" value="UniProtKB-KW"/>
</dbReference>
<dbReference type="GO" id="GO:0042826">
    <property type="term" value="F:histone deacetylase binding"/>
    <property type="evidence" value="ECO:0007669"/>
    <property type="project" value="TreeGrafter"/>
</dbReference>
<proteinExistence type="predicted"/>
<dbReference type="InParanoid" id="D3BP14"/>
<dbReference type="Gene3D" id="2.170.270.10">
    <property type="entry name" value="SET domain"/>
    <property type="match status" value="1"/>
</dbReference>
<dbReference type="PANTHER" id="PTHR46165:SF2">
    <property type="entry name" value="SET AND MYND DOMAIN-CONTAINING PROTEIN 4"/>
    <property type="match status" value="1"/>
</dbReference>
<dbReference type="InterPro" id="IPR046341">
    <property type="entry name" value="SET_dom_sf"/>
</dbReference>
<keyword evidence="3" id="KW-0949">S-adenosyl-L-methionine</keyword>
<comment type="caution">
    <text evidence="5">The sequence shown here is derived from an EMBL/GenBank/DDBJ whole genome shotgun (WGS) entry which is preliminary data.</text>
</comment>
<evidence type="ECO:0000256" key="3">
    <source>
        <dbReference type="ARBA" id="ARBA00022691"/>
    </source>
</evidence>
<dbReference type="AlphaFoldDB" id="D3BP14"/>
<keyword evidence="1" id="KW-0489">Methyltransferase</keyword>
<dbReference type="PROSITE" id="PS50280">
    <property type="entry name" value="SET"/>
    <property type="match status" value="1"/>
</dbReference>
<keyword evidence="2" id="KW-0808">Transferase</keyword>
<dbReference type="InterPro" id="IPR052097">
    <property type="entry name" value="SET-MYND_domain_protein"/>
</dbReference>
<dbReference type="InterPro" id="IPR001214">
    <property type="entry name" value="SET_dom"/>
</dbReference>
<evidence type="ECO:0000313" key="6">
    <source>
        <dbReference type="Proteomes" id="UP000001396"/>
    </source>
</evidence>
<evidence type="ECO:0000256" key="1">
    <source>
        <dbReference type="ARBA" id="ARBA00022603"/>
    </source>
</evidence>
<gene>
    <name evidence="5" type="primary">bopA</name>
    <name evidence="5" type="ORF">PPL_09776</name>
</gene>
<dbReference type="Proteomes" id="UP000001396">
    <property type="component" value="Unassembled WGS sequence"/>
</dbReference>
<dbReference type="GO" id="GO:0032259">
    <property type="term" value="P:methylation"/>
    <property type="evidence" value="ECO:0007669"/>
    <property type="project" value="UniProtKB-KW"/>
</dbReference>
<dbReference type="RefSeq" id="XP_020429154.1">
    <property type="nucleotide sequence ID" value="XM_020580567.1"/>
</dbReference>
<accession>D3BP14</accession>
<reference evidence="5 6" key="1">
    <citation type="journal article" date="2011" name="Genome Res.">
        <title>Phylogeny-wide analysis of social amoeba genomes highlights ancient origins for complex intercellular communication.</title>
        <authorList>
            <person name="Heidel A.J."/>
            <person name="Lawal H.M."/>
            <person name="Felder M."/>
            <person name="Schilde C."/>
            <person name="Helps N.R."/>
            <person name="Tunggal B."/>
            <person name="Rivero F."/>
            <person name="John U."/>
            <person name="Schleicher M."/>
            <person name="Eichinger L."/>
            <person name="Platzer M."/>
            <person name="Noegel A.A."/>
            <person name="Schaap P."/>
            <person name="Gloeckner G."/>
        </authorList>
    </citation>
    <scope>NUCLEOTIDE SEQUENCE [LARGE SCALE GENOMIC DNA]</scope>
    <source>
        <strain evidence="6">ATCC 26659 / Pp 5 / PN500</strain>
    </source>
</reference>
<dbReference type="PANTHER" id="PTHR46165">
    <property type="entry name" value="SET AND MYND DOMAIN-CONTAINING PROTEIN 4"/>
    <property type="match status" value="1"/>
</dbReference>
<dbReference type="GO" id="GO:0005737">
    <property type="term" value="C:cytoplasm"/>
    <property type="evidence" value="ECO:0007669"/>
    <property type="project" value="TreeGrafter"/>
</dbReference>
<dbReference type="Gene3D" id="6.10.140.2220">
    <property type="match status" value="1"/>
</dbReference>
<organism evidence="5 6">
    <name type="scientific">Heterostelium pallidum (strain ATCC 26659 / Pp 5 / PN500)</name>
    <name type="common">Cellular slime mold</name>
    <name type="synonym">Polysphondylium pallidum</name>
    <dbReference type="NCBI Taxonomy" id="670386"/>
    <lineage>
        <taxon>Eukaryota</taxon>
        <taxon>Amoebozoa</taxon>
        <taxon>Evosea</taxon>
        <taxon>Eumycetozoa</taxon>
        <taxon>Dictyostelia</taxon>
        <taxon>Acytosteliales</taxon>
        <taxon>Acytosteliaceae</taxon>
        <taxon>Heterostelium</taxon>
    </lineage>
</organism>
<dbReference type="Gene3D" id="1.10.220.160">
    <property type="match status" value="1"/>
</dbReference>
<dbReference type="STRING" id="670386.D3BP14"/>
<dbReference type="SMART" id="SM00317">
    <property type="entry name" value="SET"/>
    <property type="match status" value="1"/>
</dbReference>
<keyword evidence="6" id="KW-1185">Reference proteome</keyword>
<dbReference type="Pfam" id="PF00856">
    <property type="entry name" value="SET"/>
    <property type="match status" value="1"/>
</dbReference>
<dbReference type="GO" id="GO:0005634">
    <property type="term" value="C:nucleus"/>
    <property type="evidence" value="ECO:0007669"/>
    <property type="project" value="TreeGrafter"/>
</dbReference>